<dbReference type="RefSeq" id="WP_129608230.1">
    <property type="nucleotide sequence ID" value="NZ_UWOC01000110.1"/>
</dbReference>
<evidence type="ECO:0000313" key="2">
    <source>
        <dbReference type="Proteomes" id="UP000289200"/>
    </source>
</evidence>
<gene>
    <name evidence="1" type="ORF">RHODGE_RHODGE_01239</name>
</gene>
<sequence length="85" mass="9512">MPVVFRHGGLRYFFFSNEGLPREPPHVHVRGRGCDAKVWLAPEITIADSYGFNASELAAILRIVAESREAILRAWHEHFGNGGPL</sequence>
<name>A0A3S4AZQ1_9BRAD</name>
<organism evidence="1 2">
    <name type="scientific">Rhodoplanes serenus</name>
    <dbReference type="NCBI Taxonomy" id="200615"/>
    <lineage>
        <taxon>Bacteria</taxon>
        <taxon>Pseudomonadati</taxon>
        <taxon>Pseudomonadota</taxon>
        <taxon>Alphaproteobacteria</taxon>
        <taxon>Hyphomicrobiales</taxon>
        <taxon>Nitrobacteraceae</taxon>
        <taxon>Rhodoplanes</taxon>
    </lineage>
</organism>
<evidence type="ECO:0000313" key="1">
    <source>
        <dbReference type="EMBL" id="VCU08104.1"/>
    </source>
</evidence>
<comment type="caution">
    <text evidence="1">The sequence shown here is derived from an EMBL/GenBank/DDBJ whole genome shotgun (WGS) entry which is preliminary data.</text>
</comment>
<dbReference type="OrthoDB" id="122670at2"/>
<evidence type="ECO:0008006" key="3">
    <source>
        <dbReference type="Google" id="ProtNLM"/>
    </source>
</evidence>
<reference evidence="2" key="1">
    <citation type="submission" date="2018-10" db="EMBL/GenBank/DDBJ databases">
        <authorList>
            <person name="Peiro R."/>
            <person name="Begona"/>
            <person name="Cbmso G."/>
            <person name="Lopez M."/>
            <person name="Gonzalez S."/>
            <person name="Sacristan E."/>
            <person name="Castillo E."/>
        </authorList>
    </citation>
    <scope>NUCLEOTIDE SEQUENCE [LARGE SCALE GENOMIC DNA]</scope>
</reference>
<proteinExistence type="predicted"/>
<dbReference type="Pfam" id="PF13711">
    <property type="entry name" value="DUF4160"/>
    <property type="match status" value="1"/>
</dbReference>
<accession>A0A3S4AZQ1</accession>
<keyword evidence="2" id="KW-1185">Reference proteome</keyword>
<dbReference type="EMBL" id="UWOC01000110">
    <property type="protein sequence ID" value="VCU08104.1"/>
    <property type="molecule type" value="Genomic_DNA"/>
</dbReference>
<dbReference type="InterPro" id="IPR025427">
    <property type="entry name" value="DUF4160"/>
</dbReference>
<protein>
    <recommendedName>
        <fullName evidence="3">DUF4160 domain-containing protein</fullName>
    </recommendedName>
</protein>
<dbReference type="AlphaFoldDB" id="A0A3S4AZQ1"/>
<dbReference type="Proteomes" id="UP000289200">
    <property type="component" value="Unassembled WGS sequence"/>
</dbReference>